<evidence type="ECO:0000313" key="4">
    <source>
        <dbReference type="Proteomes" id="UP000007801"/>
    </source>
</evidence>
<dbReference type="FunCoup" id="B3M466">
    <property type="interactions" value="53"/>
</dbReference>
<reference evidence="3 4" key="1">
    <citation type="journal article" date="2007" name="Nature">
        <title>Evolution of genes and genomes on the Drosophila phylogeny.</title>
        <authorList>
            <consortium name="Drosophila 12 Genomes Consortium"/>
            <person name="Clark A.G."/>
            <person name="Eisen M.B."/>
            <person name="Smith D.R."/>
            <person name="Bergman C.M."/>
            <person name="Oliver B."/>
            <person name="Markow T.A."/>
            <person name="Kaufman T.C."/>
            <person name="Kellis M."/>
            <person name="Gelbart W."/>
            <person name="Iyer V.N."/>
            <person name="Pollard D.A."/>
            <person name="Sackton T.B."/>
            <person name="Larracuente A.M."/>
            <person name="Singh N.D."/>
            <person name="Abad J.P."/>
            <person name="Abt D.N."/>
            <person name="Adryan B."/>
            <person name="Aguade M."/>
            <person name="Akashi H."/>
            <person name="Anderson W.W."/>
            <person name="Aquadro C.F."/>
            <person name="Ardell D.H."/>
            <person name="Arguello R."/>
            <person name="Artieri C.G."/>
            <person name="Barbash D.A."/>
            <person name="Barker D."/>
            <person name="Barsanti P."/>
            <person name="Batterham P."/>
            <person name="Batzoglou S."/>
            <person name="Begun D."/>
            <person name="Bhutkar A."/>
            <person name="Blanco E."/>
            <person name="Bosak S.A."/>
            <person name="Bradley R.K."/>
            <person name="Brand A.D."/>
            <person name="Brent M.R."/>
            <person name="Brooks A.N."/>
            <person name="Brown R.H."/>
            <person name="Butlin R.K."/>
            <person name="Caggese C."/>
            <person name="Calvi B.R."/>
            <person name="Bernardo de Carvalho A."/>
            <person name="Caspi A."/>
            <person name="Castrezana S."/>
            <person name="Celniker S.E."/>
            <person name="Chang J.L."/>
            <person name="Chapple C."/>
            <person name="Chatterji S."/>
            <person name="Chinwalla A."/>
            <person name="Civetta A."/>
            <person name="Clifton S.W."/>
            <person name="Comeron J.M."/>
            <person name="Costello J.C."/>
            <person name="Coyne J.A."/>
            <person name="Daub J."/>
            <person name="David R.G."/>
            <person name="Delcher A.L."/>
            <person name="Delehaunty K."/>
            <person name="Do C.B."/>
            <person name="Ebling H."/>
            <person name="Edwards K."/>
            <person name="Eickbush T."/>
            <person name="Evans J.D."/>
            <person name="Filipski A."/>
            <person name="Findeiss S."/>
            <person name="Freyhult E."/>
            <person name="Fulton L."/>
            <person name="Fulton R."/>
            <person name="Garcia A.C."/>
            <person name="Gardiner A."/>
            <person name="Garfield D.A."/>
            <person name="Garvin B.E."/>
            <person name="Gibson G."/>
            <person name="Gilbert D."/>
            <person name="Gnerre S."/>
            <person name="Godfrey J."/>
            <person name="Good R."/>
            <person name="Gotea V."/>
            <person name="Gravely B."/>
            <person name="Greenberg A.J."/>
            <person name="Griffiths-Jones S."/>
            <person name="Gross S."/>
            <person name="Guigo R."/>
            <person name="Gustafson E.A."/>
            <person name="Haerty W."/>
            <person name="Hahn M.W."/>
            <person name="Halligan D.L."/>
            <person name="Halpern A.L."/>
            <person name="Halter G.M."/>
            <person name="Han M.V."/>
            <person name="Heger A."/>
            <person name="Hillier L."/>
            <person name="Hinrichs A.S."/>
            <person name="Holmes I."/>
            <person name="Hoskins R.A."/>
            <person name="Hubisz M.J."/>
            <person name="Hultmark D."/>
            <person name="Huntley M.A."/>
            <person name="Jaffe D.B."/>
            <person name="Jagadeeshan S."/>
            <person name="Jeck W.R."/>
            <person name="Johnson J."/>
            <person name="Jones C.D."/>
            <person name="Jordan W.C."/>
            <person name="Karpen G.H."/>
            <person name="Kataoka E."/>
            <person name="Keightley P.D."/>
            <person name="Kheradpour P."/>
            <person name="Kirkness E.F."/>
            <person name="Koerich L.B."/>
            <person name="Kristiansen K."/>
            <person name="Kudrna D."/>
            <person name="Kulathinal R.J."/>
            <person name="Kumar S."/>
            <person name="Kwok R."/>
            <person name="Lander E."/>
            <person name="Langley C.H."/>
            <person name="Lapoint R."/>
            <person name="Lazzaro B.P."/>
            <person name="Lee S.J."/>
            <person name="Levesque L."/>
            <person name="Li R."/>
            <person name="Lin C.F."/>
            <person name="Lin M.F."/>
            <person name="Lindblad-Toh K."/>
            <person name="Llopart A."/>
            <person name="Long M."/>
            <person name="Low L."/>
            <person name="Lozovsky E."/>
            <person name="Lu J."/>
            <person name="Luo M."/>
            <person name="Machado C.A."/>
            <person name="Makalowski W."/>
            <person name="Marzo M."/>
            <person name="Matsuda M."/>
            <person name="Matzkin L."/>
            <person name="McAllister B."/>
            <person name="McBride C.S."/>
            <person name="McKernan B."/>
            <person name="McKernan K."/>
            <person name="Mendez-Lago M."/>
            <person name="Minx P."/>
            <person name="Mollenhauer M.U."/>
            <person name="Montooth K."/>
            <person name="Mount S.M."/>
            <person name="Mu X."/>
            <person name="Myers E."/>
            <person name="Negre B."/>
            <person name="Newfeld S."/>
            <person name="Nielsen R."/>
            <person name="Noor M.A."/>
            <person name="O'Grady P."/>
            <person name="Pachter L."/>
            <person name="Papaceit M."/>
            <person name="Parisi M.J."/>
            <person name="Parisi M."/>
            <person name="Parts L."/>
            <person name="Pedersen J.S."/>
            <person name="Pesole G."/>
            <person name="Phillippy A.M."/>
            <person name="Ponting C.P."/>
            <person name="Pop M."/>
            <person name="Porcelli D."/>
            <person name="Powell J.R."/>
            <person name="Prohaska S."/>
            <person name="Pruitt K."/>
            <person name="Puig M."/>
            <person name="Quesneville H."/>
            <person name="Ram K.R."/>
            <person name="Rand D."/>
            <person name="Rasmussen M.D."/>
            <person name="Reed L.K."/>
            <person name="Reenan R."/>
            <person name="Reily A."/>
            <person name="Remington K.A."/>
            <person name="Rieger T.T."/>
            <person name="Ritchie M.G."/>
            <person name="Robin C."/>
            <person name="Rogers Y.H."/>
            <person name="Rohde C."/>
            <person name="Rozas J."/>
            <person name="Rubenfield M.J."/>
            <person name="Ruiz A."/>
            <person name="Russo S."/>
            <person name="Salzberg S.L."/>
            <person name="Sanchez-Gracia A."/>
            <person name="Saranga D.J."/>
            <person name="Sato H."/>
            <person name="Schaeffer S.W."/>
            <person name="Schatz M.C."/>
            <person name="Schlenke T."/>
            <person name="Schwartz R."/>
            <person name="Segarra C."/>
            <person name="Singh R.S."/>
            <person name="Sirot L."/>
            <person name="Sirota M."/>
            <person name="Sisneros N.B."/>
            <person name="Smith C.D."/>
            <person name="Smith T.F."/>
            <person name="Spieth J."/>
            <person name="Stage D.E."/>
            <person name="Stark A."/>
            <person name="Stephan W."/>
            <person name="Strausberg R.L."/>
            <person name="Strempel S."/>
            <person name="Sturgill D."/>
            <person name="Sutton G."/>
            <person name="Sutton G.G."/>
            <person name="Tao W."/>
            <person name="Teichmann S."/>
            <person name="Tobari Y.N."/>
            <person name="Tomimura Y."/>
            <person name="Tsolas J.M."/>
            <person name="Valente V.L."/>
            <person name="Venter E."/>
            <person name="Venter J.C."/>
            <person name="Vicario S."/>
            <person name="Vieira F.G."/>
            <person name="Vilella A.J."/>
            <person name="Villasante A."/>
            <person name="Walenz B."/>
            <person name="Wang J."/>
            <person name="Wasserman M."/>
            <person name="Watts T."/>
            <person name="Wilson D."/>
            <person name="Wilson R.K."/>
            <person name="Wing R.A."/>
            <person name="Wolfner M.F."/>
            <person name="Wong A."/>
            <person name="Wong G.K."/>
            <person name="Wu C.I."/>
            <person name="Wu G."/>
            <person name="Yamamoto D."/>
            <person name="Yang H.P."/>
            <person name="Yang S.P."/>
            <person name="Yorke J.A."/>
            <person name="Yoshida K."/>
            <person name="Zdobnov E."/>
            <person name="Zhang P."/>
            <person name="Zhang Y."/>
            <person name="Zimin A.V."/>
            <person name="Baldwin J."/>
            <person name="Abdouelleil A."/>
            <person name="Abdulkadir J."/>
            <person name="Abebe A."/>
            <person name="Abera B."/>
            <person name="Abreu J."/>
            <person name="Acer S.C."/>
            <person name="Aftuck L."/>
            <person name="Alexander A."/>
            <person name="An P."/>
            <person name="Anderson E."/>
            <person name="Anderson S."/>
            <person name="Arachi H."/>
            <person name="Azer M."/>
            <person name="Bachantsang P."/>
            <person name="Barry A."/>
            <person name="Bayul T."/>
            <person name="Berlin A."/>
            <person name="Bessette D."/>
            <person name="Bloom T."/>
            <person name="Blye J."/>
            <person name="Boguslavskiy L."/>
            <person name="Bonnet C."/>
            <person name="Boukhgalter B."/>
            <person name="Bourzgui I."/>
            <person name="Brown A."/>
            <person name="Cahill P."/>
            <person name="Channer S."/>
            <person name="Cheshatsang Y."/>
            <person name="Chuda L."/>
            <person name="Citroen M."/>
            <person name="Collymore A."/>
            <person name="Cooke P."/>
            <person name="Costello M."/>
            <person name="D'Aco K."/>
            <person name="Daza R."/>
            <person name="De Haan G."/>
            <person name="DeGray S."/>
            <person name="DeMaso C."/>
            <person name="Dhargay N."/>
            <person name="Dooley K."/>
            <person name="Dooley E."/>
            <person name="Doricent M."/>
            <person name="Dorje P."/>
            <person name="Dorjee K."/>
            <person name="Dupes A."/>
            <person name="Elong R."/>
            <person name="Falk J."/>
            <person name="Farina A."/>
            <person name="Faro S."/>
            <person name="Ferguson D."/>
            <person name="Fisher S."/>
            <person name="Foley C.D."/>
            <person name="Franke A."/>
            <person name="Friedrich D."/>
            <person name="Gadbois L."/>
            <person name="Gearin G."/>
            <person name="Gearin C.R."/>
            <person name="Giannoukos G."/>
            <person name="Goode T."/>
            <person name="Graham J."/>
            <person name="Grandbois E."/>
            <person name="Grewal S."/>
            <person name="Gyaltsen K."/>
            <person name="Hafez N."/>
            <person name="Hagos B."/>
            <person name="Hall J."/>
            <person name="Henson C."/>
            <person name="Hollinger A."/>
            <person name="Honan T."/>
            <person name="Huard M.D."/>
            <person name="Hughes L."/>
            <person name="Hurhula B."/>
            <person name="Husby M.E."/>
            <person name="Kamat A."/>
            <person name="Kanga B."/>
            <person name="Kashin S."/>
            <person name="Khazanovich D."/>
            <person name="Kisner P."/>
            <person name="Lance K."/>
            <person name="Lara M."/>
            <person name="Lee W."/>
            <person name="Lennon N."/>
            <person name="Letendre F."/>
            <person name="LeVine R."/>
            <person name="Lipovsky A."/>
            <person name="Liu X."/>
            <person name="Liu J."/>
            <person name="Liu S."/>
            <person name="Lokyitsang T."/>
            <person name="Lokyitsang Y."/>
            <person name="Lubonja R."/>
            <person name="Lui A."/>
            <person name="MacDonald P."/>
            <person name="Magnisalis V."/>
            <person name="Maru K."/>
            <person name="Matthews C."/>
            <person name="McCusker W."/>
            <person name="McDonough S."/>
            <person name="Mehta T."/>
            <person name="Meldrim J."/>
            <person name="Meneus L."/>
            <person name="Mihai O."/>
            <person name="Mihalev A."/>
            <person name="Mihova T."/>
            <person name="Mittelman R."/>
            <person name="Mlenga V."/>
            <person name="Montmayeur A."/>
            <person name="Mulrain L."/>
            <person name="Navidi A."/>
            <person name="Naylor J."/>
            <person name="Negash T."/>
            <person name="Nguyen T."/>
            <person name="Nguyen N."/>
            <person name="Nicol R."/>
            <person name="Norbu C."/>
            <person name="Norbu N."/>
            <person name="Novod N."/>
            <person name="O'Neill B."/>
            <person name="Osman S."/>
            <person name="Markiewicz E."/>
            <person name="Oyono O.L."/>
            <person name="Patti C."/>
            <person name="Phunkhang P."/>
            <person name="Pierre F."/>
            <person name="Priest M."/>
            <person name="Raghuraman S."/>
            <person name="Rege F."/>
            <person name="Reyes R."/>
            <person name="Rise C."/>
            <person name="Rogov P."/>
            <person name="Ross K."/>
            <person name="Ryan E."/>
            <person name="Settipalli S."/>
            <person name="Shea T."/>
            <person name="Sherpa N."/>
            <person name="Shi L."/>
            <person name="Shih D."/>
            <person name="Sparrow T."/>
            <person name="Spaulding J."/>
            <person name="Stalker J."/>
            <person name="Stange-Thomann N."/>
            <person name="Stavropoulos S."/>
            <person name="Stone C."/>
            <person name="Strader C."/>
            <person name="Tesfaye S."/>
            <person name="Thomson T."/>
            <person name="Thoulutsang Y."/>
            <person name="Thoulutsang D."/>
            <person name="Topham K."/>
            <person name="Topping I."/>
            <person name="Tsamla T."/>
            <person name="Vassiliev H."/>
            <person name="Vo A."/>
            <person name="Wangchuk T."/>
            <person name="Wangdi T."/>
            <person name="Weiand M."/>
            <person name="Wilkinson J."/>
            <person name="Wilson A."/>
            <person name="Yadav S."/>
            <person name="Young G."/>
            <person name="Yu Q."/>
            <person name="Zembek L."/>
            <person name="Zhong D."/>
            <person name="Zimmer A."/>
            <person name="Zwirko Z."/>
            <person name="Jaffe D.B."/>
            <person name="Alvarez P."/>
            <person name="Brockman W."/>
            <person name="Butler J."/>
            <person name="Chin C."/>
            <person name="Gnerre S."/>
            <person name="Grabherr M."/>
            <person name="Kleber M."/>
            <person name="Mauceli E."/>
            <person name="MacCallum I."/>
        </authorList>
    </citation>
    <scope>NUCLEOTIDE SEQUENCE [LARGE SCALE GENOMIC DNA]</scope>
    <source>
        <strain evidence="4">Tucson 14024-0371.13</strain>
    </source>
</reference>
<accession>B3M466</accession>
<proteinExistence type="predicted"/>
<dbReference type="Pfam" id="PF00294">
    <property type="entry name" value="PfkB"/>
    <property type="match status" value="1"/>
</dbReference>
<feature type="transmembrane region" description="Helical" evidence="1">
    <location>
        <begin position="236"/>
        <end position="253"/>
    </location>
</feature>
<dbReference type="Gene3D" id="3.40.1190.20">
    <property type="match status" value="1"/>
</dbReference>
<dbReference type="EMBL" id="CH902618">
    <property type="protein sequence ID" value="EDV39336.1"/>
    <property type="molecule type" value="Genomic_DNA"/>
</dbReference>
<dbReference type="OMA" id="WPLVDYC"/>
<dbReference type="InterPro" id="IPR034093">
    <property type="entry name" value="KHK"/>
</dbReference>
<dbReference type="InterPro" id="IPR029056">
    <property type="entry name" value="Ribokinase-like"/>
</dbReference>
<dbReference type="InterPro" id="IPR011611">
    <property type="entry name" value="PfkB_dom"/>
</dbReference>
<dbReference type="Proteomes" id="UP000007801">
    <property type="component" value="Unassembled WGS sequence"/>
</dbReference>
<dbReference type="KEGG" id="dan:6507888"/>
<dbReference type="PhylomeDB" id="B3M466"/>
<dbReference type="PANTHER" id="PTHR42774">
    <property type="entry name" value="PHOSPHOTRANSFERASE SYSTEM TRANSPORT PROTEIN"/>
    <property type="match status" value="1"/>
</dbReference>
<keyword evidence="4" id="KW-1185">Reference proteome</keyword>
<protein>
    <recommendedName>
        <fullName evidence="2">Carbohydrate kinase PfkB domain-containing protein</fullName>
    </recommendedName>
</protein>
<dbReference type="CDD" id="cd01939">
    <property type="entry name" value="Ketohexokinase"/>
    <property type="match status" value="1"/>
</dbReference>
<keyword evidence="1" id="KW-1133">Transmembrane helix</keyword>
<dbReference type="InterPro" id="IPR052562">
    <property type="entry name" value="Ketohexokinase-related"/>
</dbReference>
<dbReference type="eggNOG" id="KOG2947">
    <property type="taxonomic scope" value="Eukaryota"/>
</dbReference>
<name>B3M466_DROAN</name>
<feature type="transmembrane region" description="Helical" evidence="1">
    <location>
        <begin position="273"/>
        <end position="290"/>
    </location>
</feature>
<evidence type="ECO:0000259" key="2">
    <source>
        <dbReference type="Pfam" id="PF00294"/>
    </source>
</evidence>
<dbReference type="HOGENOM" id="CLU_027634_3_0_1"/>
<feature type="domain" description="Carbohydrate kinase PfkB" evidence="2">
    <location>
        <begin position="20"/>
        <end position="315"/>
    </location>
</feature>
<dbReference type="SUPFAM" id="SSF53613">
    <property type="entry name" value="Ribokinase-like"/>
    <property type="match status" value="1"/>
</dbReference>
<evidence type="ECO:0000256" key="1">
    <source>
        <dbReference type="SAM" id="Phobius"/>
    </source>
</evidence>
<organism evidence="3 4">
    <name type="scientific">Drosophila ananassae</name>
    <name type="common">Fruit fly</name>
    <dbReference type="NCBI Taxonomy" id="7217"/>
    <lineage>
        <taxon>Eukaryota</taxon>
        <taxon>Metazoa</taxon>
        <taxon>Ecdysozoa</taxon>
        <taxon>Arthropoda</taxon>
        <taxon>Hexapoda</taxon>
        <taxon>Insecta</taxon>
        <taxon>Pterygota</taxon>
        <taxon>Neoptera</taxon>
        <taxon>Endopterygota</taxon>
        <taxon>Diptera</taxon>
        <taxon>Brachycera</taxon>
        <taxon>Muscomorpha</taxon>
        <taxon>Ephydroidea</taxon>
        <taxon>Drosophilidae</taxon>
        <taxon>Drosophila</taxon>
        <taxon>Sophophora</taxon>
    </lineage>
</organism>
<gene>
    <name evidence="3" type="primary">Dana\GF25264</name>
    <name evidence="3" type="synonym">dana_GLEANR_9941</name>
    <name evidence="3" type="ORF">GF25264</name>
</gene>
<dbReference type="PANTHER" id="PTHR42774:SF3">
    <property type="entry name" value="KETOHEXOKINASE"/>
    <property type="match status" value="1"/>
</dbReference>
<dbReference type="GO" id="GO:0006000">
    <property type="term" value="P:fructose metabolic process"/>
    <property type="evidence" value="ECO:0007669"/>
    <property type="project" value="InterPro"/>
</dbReference>
<evidence type="ECO:0000313" key="3">
    <source>
        <dbReference type="EMBL" id="EDV39336.1"/>
    </source>
</evidence>
<keyword evidence="1" id="KW-0812">Transmembrane</keyword>
<dbReference type="OrthoDB" id="204058at2759"/>
<dbReference type="InParanoid" id="B3M466"/>
<dbReference type="SMR" id="B3M466"/>
<dbReference type="GO" id="GO:0004454">
    <property type="term" value="F:ketohexokinase activity"/>
    <property type="evidence" value="ECO:0007669"/>
    <property type="project" value="InterPro"/>
</dbReference>
<sequence length="327" mass="37000">MQKSKEYGSKLSWAAGKKPVLCVGATSMDHITFVDSFPNKSDIIKARRGYWQRGGSASNNCTVLRVLGVKCEFFGMLSNLDLYQVLVDDMESRGIVIKNCPYCNMSPNFSSVFFTKALNTRNIIAYNNTAFPNVTIEDFRKLDLTKYGWIHLHCLHFESTMAMIKDVVAHNQANPTEKITISLTMDEPLSEMWPLLDYCDYAFFSKRLSPCSGWKNPKEACVHIDETLRMRWGLNLVRPYVIVLWGSLGGAYMDKAGNYTAFPAYKPKNVVDVLGAGDCFVSSFIYAMYIRDRPLKVSMDFATRMAGYKCTHTGYDHIAKILLPPVL</sequence>
<dbReference type="GeneID" id="6507888"/>
<dbReference type="AlphaFoldDB" id="B3M466"/>
<keyword evidence="1" id="KW-0472">Membrane</keyword>